<proteinExistence type="predicted"/>
<dbReference type="InterPro" id="IPR029052">
    <property type="entry name" value="Metallo-depent_PP-like"/>
</dbReference>
<organism evidence="4 5">
    <name type="scientific">Limnoglobus roseus</name>
    <dbReference type="NCBI Taxonomy" id="2598579"/>
    <lineage>
        <taxon>Bacteria</taxon>
        <taxon>Pseudomonadati</taxon>
        <taxon>Planctomycetota</taxon>
        <taxon>Planctomycetia</taxon>
        <taxon>Gemmatales</taxon>
        <taxon>Gemmataceae</taxon>
        <taxon>Limnoglobus</taxon>
    </lineage>
</organism>
<accession>A0A5C1ABJ2</accession>
<dbReference type="InterPro" id="IPR004843">
    <property type="entry name" value="Calcineurin-like_PHP"/>
</dbReference>
<evidence type="ECO:0000256" key="2">
    <source>
        <dbReference type="ARBA" id="ARBA00022801"/>
    </source>
</evidence>
<gene>
    <name evidence="4" type="ORF">PX52LOC_01394</name>
</gene>
<dbReference type="GO" id="GO:0016020">
    <property type="term" value="C:membrane"/>
    <property type="evidence" value="ECO:0007669"/>
    <property type="project" value="GOC"/>
</dbReference>
<dbReference type="RefSeq" id="WP_149109393.1">
    <property type="nucleotide sequence ID" value="NZ_CP042425.1"/>
</dbReference>
<dbReference type="OrthoDB" id="9780884at2"/>
<feature type="domain" description="Calcineurin-like phosphoesterase" evidence="3">
    <location>
        <begin position="58"/>
        <end position="223"/>
    </location>
</feature>
<evidence type="ECO:0000259" key="3">
    <source>
        <dbReference type="Pfam" id="PF00149"/>
    </source>
</evidence>
<dbReference type="CDD" id="cd07385">
    <property type="entry name" value="MPP_YkuE_C"/>
    <property type="match status" value="1"/>
</dbReference>
<dbReference type="PANTHER" id="PTHR31302:SF31">
    <property type="entry name" value="PHOSPHODIESTERASE YAEI"/>
    <property type="match status" value="1"/>
</dbReference>
<name>A0A5C1ABJ2_9BACT</name>
<sequence>MDAPPPPKPKRRLLTRRRFLAAVAGVGFYTWQVEPRWAVLTERQLPIANLPPDLVGKKLVHISDIHVGPVSPTYLTSWFREISSLKPDLILITGDFMSANYTERIEDTIRQLESLSPGRLGTFAVLGNHDYGAGWKNWEVADELVKQLEPIGIRVLRNELIDVQGLQIFGLDDVWSGRFDPLAAMSKLDPNRASLAMCHNPDGVDYIGWEKHRGWILSGHTHGGQCKPPFLSPPILPVINKRYTSGEFDLSGGRRLYISRGLGHIMKVRFNVRPEVTVFELKAA</sequence>
<dbReference type="GO" id="GO:0046872">
    <property type="term" value="F:metal ion binding"/>
    <property type="evidence" value="ECO:0007669"/>
    <property type="project" value="UniProtKB-KW"/>
</dbReference>
<dbReference type="InterPro" id="IPR051158">
    <property type="entry name" value="Metallophosphoesterase_sf"/>
</dbReference>
<dbReference type="AlphaFoldDB" id="A0A5C1ABJ2"/>
<evidence type="ECO:0000256" key="1">
    <source>
        <dbReference type="ARBA" id="ARBA00022723"/>
    </source>
</evidence>
<dbReference type="Gene3D" id="3.60.21.10">
    <property type="match status" value="1"/>
</dbReference>
<dbReference type="EMBL" id="CP042425">
    <property type="protein sequence ID" value="QEL14504.1"/>
    <property type="molecule type" value="Genomic_DNA"/>
</dbReference>
<dbReference type="Proteomes" id="UP000324974">
    <property type="component" value="Chromosome"/>
</dbReference>
<reference evidence="5" key="1">
    <citation type="submission" date="2019-08" db="EMBL/GenBank/DDBJ databases">
        <title>Limnoglobus roseus gen. nov., sp. nov., a novel freshwater planctomycete with a giant genome from the family Gemmataceae.</title>
        <authorList>
            <person name="Kulichevskaya I.S."/>
            <person name="Naumoff D.G."/>
            <person name="Miroshnikov K."/>
            <person name="Ivanova A."/>
            <person name="Philippov D.A."/>
            <person name="Hakobyan A."/>
            <person name="Rijpstra I.C."/>
            <person name="Sinninghe Damste J.S."/>
            <person name="Liesack W."/>
            <person name="Dedysh S.N."/>
        </authorList>
    </citation>
    <scope>NUCLEOTIDE SEQUENCE [LARGE SCALE GENOMIC DNA]</scope>
    <source>
        <strain evidence="5">PX52</strain>
    </source>
</reference>
<dbReference type="GO" id="GO:0009245">
    <property type="term" value="P:lipid A biosynthetic process"/>
    <property type="evidence" value="ECO:0007669"/>
    <property type="project" value="TreeGrafter"/>
</dbReference>
<dbReference type="SUPFAM" id="SSF56300">
    <property type="entry name" value="Metallo-dependent phosphatases"/>
    <property type="match status" value="1"/>
</dbReference>
<dbReference type="KEGG" id="lrs:PX52LOC_01394"/>
<keyword evidence="2" id="KW-0378">Hydrolase</keyword>
<protein>
    <submittedName>
        <fullName evidence="4">Phosphoesterase</fullName>
    </submittedName>
</protein>
<dbReference type="PANTHER" id="PTHR31302">
    <property type="entry name" value="TRANSMEMBRANE PROTEIN WITH METALLOPHOSPHOESTERASE DOMAIN-RELATED"/>
    <property type="match status" value="1"/>
</dbReference>
<dbReference type="Pfam" id="PF00149">
    <property type="entry name" value="Metallophos"/>
    <property type="match status" value="1"/>
</dbReference>
<evidence type="ECO:0000313" key="5">
    <source>
        <dbReference type="Proteomes" id="UP000324974"/>
    </source>
</evidence>
<keyword evidence="5" id="KW-1185">Reference proteome</keyword>
<evidence type="ECO:0000313" key="4">
    <source>
        <dbReference type="EMBL" id="QEL14504.1"/>
    </source>
</evidence>
<keyword evidence="1" id="KW-0479">Metal-binding</keyword>
<dbReference type="GO" id="GO:0008758">
    <property type="term" value="F:UDP-2,3-diacylglucosamine hydrolase activity"/>
    <property type="evidence" value="ECO:0007669"/>
    <property type="project" value="TreeGrafter"/>
</dbReference>